<evidence type="ECO:0000259" key="5">
    <source>
        <dbReference type="Pfam" id="PF00140"/>
    </source>
</evidence>
<dbReference type="RefSeq" id="WP_095508841.1">
    <property type="nucleotide sequence ID" value="NZ_MQWD01000001.1"/>
</dbReference>
<dbReference type="OrthoDB" id="9809557at2"/>
<dbReference type="InterPro" id="IPR013324">
    <property type="entry name" value="RNA_pol_sigma_r3/r4-like"/>
</dbReference>
<evidence type="ECO:0000256" key="3">
    <source>
        <dbReference type="ARBA" id="ARBA00023125"/>
    </source>
</evidence>
<evidence type="ECO:0000259" key="8">
    <source>
        <dbReference type="Pfam" id="PF04545"/>
    </source>
</evidence>
<dbReference type="NCBIfam" id="TIGR02937">
    <property type="entry name" value="sigma70-ECF"/>
    <property type="match status" value="1"/>
</dbReference>
<keyword evidence="1" id="KW-0805">Transcription regulation</keyword>
<evidence type="ECO:0000259" key="7">
    <source>
        <dbReference type="Pfam" id="PF04542"/>
    </source>
</evidence>
<proteinExistence type="predicted"/>
<dbReference type="SUPFAM" id="SSF88946">
    <property type="entry name" value="Sigma2 domain of RNA polymerase sigma factors"/>
    <property type="match status" value="1"/>
</dbReference>
<dbReference type="InterPro" id="IPR000943">
    <property type="entry name" value="RNA_pol_sigma70"/>
</dbReference>
<dbReference type="PANTHER" id="PTHR30603:SF47">
    <property type="entry name" value="RNA POLYMERASE SIGMA FACTOR SIGD, CHLOROPLASTIC"/>
    <property type="match status" value="1"/>
</dbReference>
<organism evidence="9 10">
    <name type="scientific">Rubrivirga marina</name>
    <dbReference type="NCBI Taxonomy" id="1196024"/>
    <lineage>
        <taxon>Bacteria</taxon>
        <taxon>Pseudomonadati</taxon>
        <taxon>Rhodothermota</taxon>
        <taxon>Rhodothermia</taxon>
        <taxon>Rhodothermales</taxon>
        <taxon>Rubricoccaceae</taxon>
        <taxon>Rubrivirga</taxon>
    </lineage>
</organism>
<dbReference type="GO" id="GO:0016987">
    <property type="term" value="F:sigma factor activity"/>
    <property type="evidence" value="ECO:0007669"/>
    <property type="project" value="UniProtKB-KW"/>
</dbReference>
<dbReference type="Gene3D" id="1.10.10.10">
    <property type="entry name" value="Winged helix-like DNA-binding domain superfamily/Winged helix DNA-binding domain"/>
    <property type="match status" value="2"/>
</dbReference>
<dbReference type="EMBL" id="MQWD01000001">
    <property type="protein sequence ID" value="PAP75204.1"/>
    <property type="molecule type" value="Genomic_DNA"/>
</dbReference>
<dbReference type="InterPro" id="IPR014284">
    <property type="entry name" value="RNA_pol_sigma-70_dom"/>
</dbReference>
<dbReference type="Pfam" id="PF04545">
    <property type="entry name" value="Sigma70_r4"/>
    <property type="match status" value="1"/>
</dbReference>
<dbReference type="InterPro" id="IPR007627">
    <property type="entry name" value="RNA_pol_sigma70_r2"/>
</dbReference>
<keyword evidence="2" id="KW-0731">Sigma factor</keyword>
<dbReference type="InterPro" id="IPR007624">
    <property type="entry name" value="RNA_pol_sigma70_r3"/>
</dbReference>
<evidence type="ECO:0000256" key="2">
    <source>
        <dbReference type="ARBA" id="ARBA00023082"/>
    </source>
</evidence>
<sequence length="280" mass="31954">MYVPRSQRMLDQYLQEIGQIPLLTPEEEVELAQRIQAGDDEALHHMVRANLRFVVSVAKKYQGQGLTLSDLINEGNYGLIKAAQRFDETRGFKFISYAVWWIRQAILQALAEQARTVRLPLNRIGTISKIRKASARLAQAYKRPPNVEELAAELDLPPQKIEDALRHQSRSLSVDEPFGEEDDNNLLDVLADAADTPPDEQLVGESVKSDIERALATLAPREAEITRLYFGIGRETPMTLEEIGQEYELTRERVRQIKEKALRKLRQKGRRQELQSHMGS</sequence>
<dbReference type="InterPro" id="IPR013325">
    <property type="entry name" value="RNA_pol_sigma_r2"/>
</dbReference>
<name>A0A271IWL2_9BACT</name>
<feature type="domain" description="RNA polymerase sigma-70 region 2" evidence="7">
    <location>
        <begin position="46"/>
        <end position="116"/>
    </location>
</feature>
<dbReference type="InterPro" id="IPR009042">
    <property type="entry name" value="RNA_pol_sigma70_r1_2"/>
</dbReference>
<dbReference type="PRINTS" id="PR00046">
    <property type="entry name" value="SIGMA70FCT"/>
</dbReference>
<dbReference type="PANTHER" id="PTHR30603">
    <property type="entry name" value="RNA POLYMERASE SIGMA FACTOR RPO"/>
    <property type="match status" value="1"/>
</dbReference>
<dbReference type="GO" id="GO:0003677">
    <property type="term" value="F:DNA binding"/>
    <property type="evidence" value="ECO:0007669"/>
    <property type="project" value="UniProtKB-KW"/>
</dbReference>
<feature type="domain" description="RNA polymerase sigma-70 region 4" evidence="8">
    <location>
        <begin position="214"/>
        <end position="267"/>
    </location>
</feature>
<dbReference type="Pfam" id="PF00140">
    <property type="entry name" value="Sigma70_r1_2"/>
    <property type="match status" value="1"/>
</dbReference>
<keyword evidence="10" id="KW-1185">Reference proteome</keyword>
<protein>
    <submittedName>
        <fullName evidence="9">RNA polymerase subunit sigma</fullName>
    </submittedName>
</protein>
<dbReference type="AlphaFoldDB" id="A0A271IWL2"/>
<comment type="caution">
    <text evidence="9">The sequence shown here is derived from an EMBL/GenBank/DDBJ whole genome shotgun (WGS) entry which is preliminary data.</text>
</comment>
<dbReference type="InterPro" id="IPR036388">
    <property type="entry name" value="WH-like_DNA-bd_sf"/>
</dbReference>
<dbReference type="Pfam" id="PF04539">
    <property type="entry name" value="Sigma70_r3"/>
    <property type="match status" value="1"/>
</dbReference>
<keyword evidence="4" id="KW-0804">Transcription</keyword>
<dbReference type="GO" id="GO:0006352">
    <property type="term" value="P:DNA-templated transcription initiation"/>
    <property type="evidence" value="ECO:0007669"/>
    <property type="project" value="InterPro"/>
</dbReference>
<dbReference type="SUPFAM" id="SSF88659">
    <property type="entry name" value="Sigma3 and sigma4 domains of RNA polymerase sigma factors"/>
    <property type="match status" value="2"/>
</dbReference>
<feature type="domain" description="RNA polymerase sigma-70 region 1.2" evidence="5">
    <location>
        <begin position="10"/>
        <end position="41"/>
    </location>
</feature>
<reference evidence="9 10" key="1">
    <citation type="submission" date="2016-11" db="EMBL/GenBank/DDBJ databases">
        <title>Study of marine rhodopsin-containing bacteria.</title>
        <authorList>
            <person name="Yoshizawa S."/>
            <person name="Kumagai Y."/>
            <person name="Kogure K."/>
        </authorList>
    </citation>
    <scope>NUCLEOTIDE SEQUENCE [LARGE SCALE GENOMIC DNA]</scope>
    <source>
        <strain evidence="9 10">SAORIC-28</strain>
    </source>
</reference>
<evidence type="ECO:0000256" key="1">
    <source>
        <dbReference type="ARBA" id="ARBA00023015"/>
    </source>
</evidence>
<feature type="domain" description="RNA polymerase sigma-70 region 3" evidence="6">
    <location>
        <begin position="126"/>
        <end position="199"/>
    </location>
</feature>
<dbReference type="Gene3D" id="1.10.601.10">
    <property type="entry name" value="RNA Polymerase Primary Sigma Factor"/>
    <property type="match status" value="2"/>
</dbReference>
<keyword evidence="3" id="KW-0238">DNA-binding</keyword>
<evidence type="ECO:0000256" key="4">
    <source>
        <dbReference type="ARBA" id="ARBA00023163"/>
    </source>
</evidence>
<dbReference type="Proteomes" id="UP000216339">
    <property type="component" value="Unassembled WGS sequence"/>
</dbReference>
<dbReference type="Pfam" id="PF04542">
    <property type="entry name" value="Sigma70_r2"/>
    <property type="match status" value="1"/>
</dbReference>
<evidence type="ECO:0000313" key="9">
    <source>
        <dbReference type="EMBL" id="PAP75204.1"/>
    </source>
</evidence>
<dbReference type="PIRSF" id="PIRSF000770">
    <property type="entry name" value="RNA_pol_sigma-SigE/K"/>
    <property type="match status" value="1"/>
</dbReference>
<gene>
    <name evidence="9" type="ORF">BSZ37_01470</name>
</gene>
<evidence type="ECO:0000259" key="6">
    <source>
        <dbReference type="Pfam" id="PF04539"/>
    </source>
</evidence>
<evidence type="ECO:0000313" key="10">
    <source>
        <dbReference type="Proteomes" id="UP000216339"/>
    </source>
</evidence>
<dbReference type="InterPro" id="IPR007630">
    <property type="entry name" value="RNA_pol_sigma70_r4"/>
</dbReference>
<dbReference type="InterPro" id="IPR050239">
    <property type="entry name" value="Sigma-70_RNA_pol_init_factors"/>
</dbReference>
<accession>A0A271IWL2</accession>
<dbReference type="CDD" id="cd06171">
    <property type="entry name" value="Sigma70_r4"/>
    <property type="match status" value="1"/>
</dbReference>